<evidence type="ECO:0000313" key="3">
    <source>
        <dbReference type="Proteomes" id="UP001329825"/>
    </source>
</evidence>
<evidence type="ECO:0000256" key="1">
    <source>
        <dbReference type="SAM" id="SignalP"/>
    </source>
</evidence>
<keyword evidence="1" id="KW-0732">Signal</keyword>
<dbReference type="Proteomes" id="UP001329825">
    <property type="component" value="Chromosome 7"/>
</dbReference>
<name>A0ABZ1D7V4_9TREE</name>
<dbReference type="RefSeq" id="XP_062793466.1">
    <property type="nucleotide sequence ID" value="XM_062937415.1"/>
</dbReference>
<evidence type="ECO:0000313" key="2">
    <source>
        <dbReference type="EMBL" id="WRT68727.1"/>
    </source>
</evidence>
<feature type="signal peptide" evidence="1">
    <location>
        <begin position="1"/>
        <end position="23"/>
    </location>
</feature>
<protein>
    <recommendedName>
        <fullName evidence="4">Ig-like domain-containing protein</fullName>
    </recommendedName>
</protein>
<dbReference type="EMBL" id="CP141887">
    <property type="protein sequence ID" value="WRT68727.1"/>
    <property type="molecule type" value="Genomic_DNA"/>
</dbReference>
<sequence length="166" mass="18684">MLISTLVPLLPLFLCSRIKPVSAYGDPAVTQISIEYELGVRGGYKNVLHSSASNGAMGFRWSQKELDEKKKQNFYVEYYSLWDDDSDEDDLEDLKANISCTIEPKDAVDSPLTWKFSNPKIKYINMISDVYGGDKTASRIVCPSDGSDNFKAWFGDGIDTIMRWSS</sequence>
<keyword evidence="3" id="KW-1185">Reference proteome</keyword>
<accession>A0ABZ1D7V4</accession>
<organism evidence="2 3">
    <name type="scientific">Kwoniella shivajii</name>
    <dbReference type="NCBI Taxonomy" id="564305"/>
    <lineage>
        <taxon>Eukaryota</taxon>
        <taxon>Fungi</taxon>
        <taxon>Dikarya</taxon>
        <taxon>Basidiomycota</taxon>
        <taxon>Agaricomycotina</taxon>
        <taxon>Tremellomycetes</taxon>
        <taxon>Tremellales</taxon>
        <taxon>Cryptococcaceae</taxon>
        <taxon>Kwoniella</taxon>
    </lineage>
</organism>
<evidence type="ECO:0008006" key="4">
    <source>
        <dbReference type="Google" id="ProtNLM"/>
    </source>
</evidence>
<reference evidence="2 3" key="1">
    <citation type="submission" date="2024-01" db="EMBL/GenBank/DDBJ databases">
        <title>Comparative genomics of Cryptococcus and Kwoniella reveals pathogenesis evolution and contrasting modes of karyotype evolution via chromosome fusion or intercentromeric recombination.</title>
        <authorList>
            <person name="Coelho M.A."/>
            <person name="David-Palma M."/>
            <person name="Shea T."/>
            <person name="Bowers K."/>
            <person name="McGinley-Smith S."/>
            <person name="Mohammad A.W."/>
            <person name="Gnirke A."/>
            <person name="Yurkov A.M."/>
            <person name="Nowrousian M."/>
            <person name="Sun S."/>
            <person name="Cuomo C.A."/>
            <person name="Heitman J."/>
        </authorList>
    </citation>
    <scope>NUCLEOTIDE SEQUENCE [LARGE SCALE GENOMIC DNA]</scope>
    <source>
        <strain evidence="2">CBS 11374</strain>
    </source>
</reference>
<proteinExistence type="predicted"/>
<gene>
    <name evidence="2" type="ORF">IL334_005707</name>
</gene>
<dbReference type="GeneID" id="87957837"/>
<feature type="chain" id="PRO_5046212980" description="Ig-like domain-containing protein" evidence="1">
    <location>
        <begin position="24"/>
        <end position="166"/>
    </location>
</feature>